<dbReference type="InterPro" id="IPR046947">
    <property type="entry name" value="LytR-like"/>
</dbReference>
<evidence type="ECO:0000313" key="3">
    <source>
        <dbReference type="Proteomes" id="UP000660861"/>
    </source>
</evidence>
<dbReference type="PROSITE" id="PS50930">
    <property type="entry name" value="HTH_LYTTR"/>
    <property type="match status" value="1"/>
</dbReference>
<comment type="caution">
    <text evidence="2">The sequence shown here is derived from an EMBL/GenBank/DDBJ whole genome shotgun (WGS) entry which is preliminary data.</text>
</comment>
<dbReference type="AlphaFoldDB" id="A0A926EAF5"/>
<dbReference type="InterPro" id="IPR007492">
    <property type="entry name" value="LytTR_DNA-bd_dom"/>
</dbReference>
<organism evidence="2 3">
    <name type="scientific">Zongyangia hominis</name>
    <dbReference type="NCBI Taxonomy" id="2763677"/>
    <lineage>
        <taxon>Bacteria</taxon>
        <taxon>Bacillati</taxon>
        <taxon>Bacillota</taxon>
        <taxon>Clostridia</taxon>
        <taxon>Eubacteriales</taxon>
        <taxon>Oscillospiraceae</taxon>
        <taxon>Zongyangia</taxon>
    </lineage>
</organism>
<dbReference type="GO" id="GO:0003677">
    <property type="term" value="F:DNA binding"/>
    <property type="evidence" value="ECO:0007669"/>
    <property type="project" value="InterPro"/>
</dbReference>
<dbReference type="Gene3D" id="2.40.50.1020">
    <property type="entry name" value="LytTr DNA-binding domain"/>
    <property type="match status" value="1"/>
</dbReference>
<sequence>MKVELKLDPALLEPVVTIRAPRLSEEVRRLMEELSGDVRDMTVTGEKNGRYFPLRPEDVELIRVEGEKTMAYLQNGERYEVRRRLYELEKAFSPGLLRISKGALVNLGRVESVEPTIGGLMRLFMKSGQSDYISRKYLPAFKAALGLGGKRK</sequence>
<gene>
    <name evidence="2" type="ORF">H8709_04970</name>
</gene>
<accession>A0A926EAF5</accession>
<feature type="domain" description="HTH LytTR-type" evidence="1">
    <location>
        <begin position="43"/>
        <end position="147"/>
    </location>
</feature>
<dbReference type="RefSeq" id="WP_262397265.1">
    <property type="nucleotide sequence ID" value="NZ_JACRTC010000002.1"/>
</dbReference>
<name>A0A926EAF5_9FIRM</name>
<dbReference type="GO" id="GO:0000156">
    <property type="term" value="F:phosphorelay response regulator activity"/>
    <property type="evidence" value="ECO:0007669"/>
    <property type="project" value="InterPro"/>
</dbReference>
<dbReference type="Proteomes" id="UP000660861">
    <property type="component" value="Unassembled WGS sequence"/>
</dbReference>
<keyword evidence="3" id="KW-1185">Reference proteome</keyword>
<dbReference type="PANTHER" id="PTHR37299:SF4">
    <property type="entry name" value="TRANSCRIPTIONAL REGULATOR"/>
    <property type="match status" value="1"/>
</dbReference>
<proteinExistence type="predicted"/>
<dbReference type="SMART" id="SM00850">
    <property type="entry name" value="LytTR"/>
    <property type="match status" value="1"/>
</dbReference>
<evidence type="ECO:0000259" key="1">
    <source>
        <dbReference type="PROSITE" id="PS50930"/>
    </source>
</evidence>
<dbReference type="EMBL" id="JACRTC010000002">
    <property type="protein sequence ID" value="MBC8570178.1"/>
    <property type="molecule type" value="Genomic_DNA"/>
</dbReference>
<evidence type="ECO:0000313" key="2">
    <source>
        <dbReference type="EMBL" id="MBC8570178.1"/>
    </source>
</evidence>
<dbReference type="Pfam" id="PF04397">
    <property type="entry name" value="LytTR"/>
    <property type="match status" value="1"/>
</dbReference>
<dbReference type="PANTHER" id="PTHR37299">
    <property type="entry name" value="TRANSCRIPTIONAL REGULATOR-RELATED"/>
    <property type="match status" value="1"/>
</dbReference>
<reference evidence="2" key="1">
    <citation type="submission" date="2020-08" db="EMBL/GenBank/DDBJ databases">
        <title>Genome public.</title>
        <authorList>
            <person name="Liu C."/>
            <person name="Sun Q."/>
        </authorList>
    </citation>
    <scope>NUCLEOTIDE SEQUENCE</scope>
    <source>
        <strain evidence="2">NSJ-54</strain>
    </source>
</reference>
<protein>
    <submittedName>
        <fullName evidence="2">LytTR family transcriptional regulator</fullName>
    </submittedName>
</protein>